<evidence type="ECO:0000256" key="5">
    <source>
        <dbReference type="SAM" id="Phobius"/>
    </source>
</evidence>
<dbReference type="InterPro" id="IPR019691">
    <property type="entry name" value="DUF2585"/>
</dbReference>
<evidence type="ECO:0000256" key="1">
    <source>
        <dbReference type="ARBA" id="ARBA00022475"/>
    </source>
</evidence>
<name>A0A955EBI0_UNCKA</name>
<reference evidence="6" key="2">
    <citation type="journal article" date="2021" name="Microbiome">
        <title>Successional dynamics and alternative stable states in a saline activated sludge microbial community over 9 years.</title>
        <authorList>
            <person name="Wang Y."/>
            <person name="Ye J."/>
            <person name="Ju F."/>
            <person name="Liu L."/>
            <person name="Boyd J.A."/>
            <person name="Deng Y."/>
            <person name="Parks D.H."/>
            <person name="Jiang X."/>
            <person name="Yin X."/>
            <person name="Woodcroft B.J."/>
            <person name="Tyson G.W."/>
            <person name="Hugenholtz P."/>
            <person name="Polz M.F."/>
            <person name="Zhang T."/>
        </authorList>
    </citation>
    <scope>NUCLEOTIDE SEQUENCE</scope>
    <source>
        <strain evidence="6">HKST-UBA79</strain>
    </source>
</reference>
<feature type="transmembrane region" description="Helical" evidence="5">
    <location>
        <begin position="12"/>
        <end position="31"/>
    </location>
</feature>
<sequence>MLLIKHLLSNSYSFTHIVHGILFVVLLKYILKVTNTYKQVIASLSIEAVWEVLENTSYIIESYRSITLARGYYGDSVINSIGAMVSMLAGVFIAQQLTLYSILILLVLLEAGMYKLLGDNLTLNIINLIAPRLINK</sequence>
<keyword evidence="3 5" id="KW-1133">Transmembrane helix</keyword>
<dbReference type="AlphaFoldDB" id="A0A955EBI0"/>
<protein>
    <submittedName>
        <fullName evidence="6">DUF2585 family protein</fullName>
    </submittedName>
</protein>
<keyword evidence="1" id="KW-1003">Cell membrane</keyword>
<evidence type="ECO:0000256" key="4">
    <source>
        <dbReference type="ARBA" id="ARBA00023136"/>
    </source>
</evidence>
<keyword evidence="4 5" id="KW-0472">Membrane</keyword>
<proteinExistence type="predicted"/>
<reference evidence="6" key="1">
    <citation type="submission" date="2020-04" db="EMBL/GenBank/DDBJ databases">
        <authorList>
            <person name="Zhang T."/>
        </authorList>
    </citation>
    <scope>NUCLEOTIDE SEQUENCE</scope>
    <source>
        <strain evidence="6">HKST-UBA79</strain>
    </source>
</reference>
<comment type="caution">
    <text evidence="6">The sequence shown here is derived from an EMBL/GenBank/DDBJ whole genome shotgun (WGS) entry which is preliminary data.</text>
</comment>
<evidence type="ECO:0000313" key="6">
    <source>
        <dbReference type="EMBL" id="MCA9307887.1"/>
    </source>
</evidence>
<accession>A0A955EBI0</accession>
<organism evidence="6 7">
    <name type="scientific">candidate division WWE3 bacterium</name>
    <dbReference type="NCBI Taxonomy" id="2053526"/>
    <lineage>
        <taxon>Bacteria</taxon>
        <taxon>Katanobacteria</taxon>
    </lineage>
</organism>
<evidence type="ECO:0000256" key="3">
    <source>
        <dbReference type="ARBA" id="ARBA00022989"/>
    </source>
</evidence>
<gene>
    <name evidence="6" type="ORF">KC980_00065</name>
</gene>
<dbReference type="GO" id="GO:0005886">
    <property type="term" value="C:plasma membrane"/>
    <property type="evidence" value="ECO:0007669"/>
    <property type="project" value="InterPro"/>
</dbReference>
<evidence type="ECO:0000256" key="2">
    <source>
        <dbReference type="ARBA" id="ARBA00022692"/>
    </source>
</evidence>
<dbReference type="Proteomes" id="UP000740557">
    <property type="component" value="Unassembled WGS sequence"/>
</dbReference>
<dbReference type="Pfam" id="PF10755">
    <property type="entry name" value="DUF2585"/>
    <property type="match status" value="1"/>
</dbReference>
<keyword evidence="2 5" id="KW-0812">Transmembrane</keyword>
<evidence type="ECO:0000313" key="7">
    <source>
        <dbReference type="Proteomes" id="UP000740557"/>
    </source>
</evidence>
<dbReference type="EMBL" id="JAGQNX010000003">
    <property type="protein sequence ID" value="MCA9307887.1"/>
    <property type="molecule type" value="Genomic_DNA"/>
</dbReference>